<dbReference type="EMBL" id="PJQM01004381">
    <property type="protein sequence ID" value="RCH84660.1"/>
    <property type="molecule type" value="Genomic_DNA"/>
</dbReference>
<organism evidence="1 2">
    <name type="scientific">Rhizopus stolonifer</name>
    <name type="common">Rhizopus nigricans</name>
    <dbReference type="NCBI Taxonomy" id="4846"/>
    <lineage>
        <taxon>Eukaryota</taxon>
        <taxon>Fungi</taxon>
        <taxon>Fungi incertae sedis</taxon>
        <taxon>Mucoromycota</taxon>
        <taxon>Mucoromycotina</taxon>
        <taxon>Mucoromycetes</taxon>
        <taxon>Mucorales</taxon>
        <taxon>Mucorineae</taxon>
        <taxon>Rhizopodaceae</taxon>
        <taxon>Rhizopus</taxon>
    </lineage>
</organism>
<dbReference type="OrthoDB" id="2280777at2759"/>
<proteinExistence type="predicted"/>
<comment type="caution">
    <text evidence="1">The sequence shown here is derived from an EMBL/GenBank/DDBJ whole genome shotgun (WGS) entry which is preliminary data.</text>
</comment>
<dbReference type="PANTHER" id="PTHR46564">
    <property type="entry name" value="TRANSPOSASE"/>
    <property type="match status" value="1"/>
</dbReference>
<name>A0A367J3Z2_RHIST</name>
<dbReference type="InterPro" id="IPR036397">
    <property type="entry name" value="RNaseH_sf"/>
</dbReference>
<reference evidence="1 2" key="1">
    <citation type="journal article" date="2018" name="G3 (Bethesda)">
        <title>Phylogenetic and Phylogenomic Definition of Rhizopus Species.</title>
        <authorList>
            <person name="Gryganskyi A.P."/>
            <person name="Golan J."/>
            <person name="Dolatabadi S."/>
            <person name="Mondo S."/>
            <person name="Robb S."/>
            <person name="Idnurm A."/>
            <person name="Muszewska A."/>
            <person name="Steczkiewicz K."/>
            <person name="Masonjones S."/>
            <person name="Liao H.L."/>
            <person name="Gajdeczka M.T."/>
            <person name="Anike F."/>
            <person name="Vuek A."/>
            <person name="Anishchenko I.M."/>
            <person name="Voigt K."/>
            <person name="de Hoog G.S."/>
            <person name="Smith M.E."/>
            <person name="Heitman J."/>
            <person name="Vilgalys R."/>
            <person name="Stajich J.E."/>
        </authorList>
    </citation>
    <scope>NUCLEOTIDE SEQUENCE [LARGE SCALE GENOMIC DNA]</scope>
    <source>
        <strain evidence="1 2">LSU 92-RS-03</strain>
    </source>
</reference>
<evidence type="ECO:0000313" key="1">
    <source>
        <dbReference type="EMBL" id="RCH84660.1"/>
    </source>
</evidence>
<sequence length="325" mass="37093">MSITDSEVVPIIVQSYMDWERPAATAAEEKLKKQKEVNRKEAPIGASEQRVVNLINLMQEFEHMSIREAASKVGLAKSTALRKIKEWNKLTNSSNQGVFPDTINKKEHKGRKVILQDVHTVFIFELLINELTLTVEAVTDQLCATFKDIQITPRSVATHMKNKYRLTYKRIVPQYFARDSEETIVKRYNEVNSWISQKLDFFNDCVFLDEAGFNRNMHRSYGWSEVGTLCKIKVETKGPNVTILDAISKDSIITLSRKEIITVAAAGKRQRLDDTPVVKKKGTTGNDFLEFVEQVLTTIDTVGMSYKYLVLDNASIHKSNLVKDW</sequence>
<dbReference type="PANTHER" id="PTHR46564:SF1">
    <property type="entry name" value="TRANSPOSASE"/>
    <property type="match status" value="1"/>
</dbReference>
<dbReference type="Gene3D" id="3.30.420.10">
    <property type="entry name" value="Ribonuclease H-like superfamily/Ribonuclease H"/>
    <property type="match status" value="1"/>
</dbReference>
<feature type="non-terminal residue" evidence="1">
    <location>
        <position position="325"/>
    </location>
</feature>
<dbReference type="GO" id="GO:0003676">
    <property type="term" value="F:nucleic acid binding"/>
    <property type="evidence" value="ECO:0007669"/>
    <property type="project" value="InterPro"/>
</dbReference>
<accession>A0A367J3Z2</accession>
<gene>
    <name evidence="1" type="ORF">CU098_007710</name>
</gene>
<protein>
    <recommendedName>
        <fullName evidence="3">Tc1-like transposase DDE domain-containing protein</fullName>
    </recommendedName>
</protein>
<keyword evidence="2" id="KW-1185">Reference proteome</keyword>
<evidence type="ECO:0008006" key="3">
    <source>
        <dbReference type="Google" id="ProtNLM"/>
    </source>
</evidence>
<dbReference type="Proteomes" id="UP000253551">
    <property type="component" value="Unassembled WGS sequence"/>
</dbReference>
<dbReference type="AlphaFoldDB" id="A0A367J3Z2"/>
<evidence type="ECO:0000313" key="2">
    <source>
        <dbReference type="Proteomes" id="UP000253551"/>
    </source>
</evidence>